<gene>
    <name evidence="4" type="ORF">J2S06_001042</name>
</gene>
<dbReference type="Pfam" id="PF22746">
    <property type="entry name" value="SHOCT-like_DUF2089-C"/>
    <property type="match status" value="1"/>
</dbReference>
<organism evidence="4 5">
    <name type="scientific">Aeribacillus alveayuensis</name>
    <dbReference type="NCBI Taxonomy" id="279215"/>
    <lineage>
        <taxon>Bacteria</taxon>
        <taxon>Bacillati</taxon>
        <taxon>Bacillota</taxon>
        <taxon>Bacilli</taxon>
        <taxon>Bacillales</taxon>
        <taxon>Bacillaceae</taxon>
        <taxon>Aeribacillus</taxon>
    </lineage>
</organism>
<dbReference type="Proteomes" id="UP001225646">
    <property type="component" value="Unassembled WGS sequence"/>
</dbReference>
<dbReference type="InterPro" id="IPR016599">
    <property type="entry name" value="UCP012569"/>
</dbReference>
<dbReference type="PANTHER" id="PTHR33885">
    <property type="entry name" value="PHAGE SHOCK PROTEIN C"/>
    <property type="match status" value="1"/>
</dbReference>
<feature type="domain" description="DUF4097" evidence="2">
    <location>
        <begin position="111"/>
        <end position="320"/>
    </location>
</feature>
<proteinExistence type="predicted"/>
<reference evidence="4 5" key="1">
    <citation type="submission" date="2023-07" db="EMBL/GenBank/DDBJ databases">
        <title>Genomic Encyclopedia of Type Strains, Phase IV (KMG-IV): sequencing the most valuable type-strain genomes for metagenomic binning, comparative biology and taxonomic classification.</title>
        <authorList>
            <person name="Goeker M."/>
        </authorList>
    </citation>
    <scope>NUCLEOTIDE SEQUENCE [LARGE SCALE GENOMIC DNA]</scope>
    <source>
        <strain evidence="4 5">DSM 19092</strain>
    </source>
</reference>
<dbReference type="PIRSF" id="PIRSF012569">
    <property type="entry name" value="UCP012569"/>
    <property type="match status" value="1"/>
</dbReference>
<accession>A0ABT9VLW1</accession>
<sequence>MKEERKRILKMVEKGELSAEEAITLIEKLEEEYKNKEAEMLNELSVEVLSTNDGQHESKQKTSKASSFAAKFMDFVDAALKKVKDLEFDFNFGQSVQFSHIFQLQKPNAVELSIHLLNGSVTVEPWNEEDIRVECEIKAFKTEEVTTAREMFLQYTQCQMEGNRFVFFTDKRTMKVNAIFYVPARIYQQVKIKLFNGPIRGERLKIENLKAKTANGMISFKRVEGKKVVMQTANGQIKLNQFSYDDVDLETINGLVDVNGQARKLDLQSFNGHLIVKMNEPSCHTIYAKTTTGNIDFDFPEHMAIDGEWKSNLGSFSYDPSQLTIIDEKNEVLQKKLRFTTNPLSENRLTLFAETKTGSIFLKP</sequence>
<evidence type="ECO:0000313" key="5">
    <source>
        <dbReference type="Proteomes" id="UP001225646"/>
    </source>
</evidence>
<feature type="coiled-coil region" evidence="1">
    <location>
        <begin position="12"/>
        <end position="46"/>
    </location>
</feature>
<dbReference type="Pfam" id="PF13349">
    <property type="entry name" value="DUF4097"/>
    <property type="match status" value="1"/>
</dbReference>
<evidence type="ECO:0000259" key="2">
    <source>
        <dbReference type="Pfam" id="PF13349"/>
    </source>
</evidence>
<dbReference type="RefSeq" id="WP_419151539.1">
    <property type="nucleotide sequence ID" value="NZ_JAUSTR010000002.1"/>
</dbReference>
<feature type="domain" description="YvlB/LiaX N-terminal" evidence="3">
    <location>
        <begin position="3"/>
        <end position="32"/>
    </location>
</feature>
<protein>
    <submittedName>
        <fullName evidence="4">DUF4097 and DUF4098 domain-containing protein YvlB</fullName>
    </submittedName>
</protein>
<evidence type="ECO:0000313" key="4">
    <source>
        <dbReference type="EMBL" id="MDQ0161968.1"/>
    </source>
</evidence>
<dbReference type="InterPro" id="IPR025164">
    <property type="entry name" value="Toastrack_DUF4097"/>
</dbReference>
<evidence type="ECO:0000256" key="1">
    <source>
        <dbReference type="SAM" id="Coils"/>
    </source>
</evidence>
<evidence type="ECO:0000259" key="3">
    <source>
        <dbReference type="Pfam" id="PF22746"/>
    </source>
</evidence>
<keyword evidence="5" id="KW-1185">Reference proteome</keyword>
<dbReference type="EMBL" id="JAUSTR010000002">
    <property type="protein sequence ID" value="MDQ0161968.1"/>
    <property type="molecule type" value="Genomic_DNA"/>
</dbReference>
<keyword evidence="1" id="KW-0175">Coiled coil</keyword>
<comment type="caution">
    <text evidence="4">The sequence shown here is derived from an EMBL/GenBank/DDBJ whole genome shotgun (WGS) entry which is preliminary data.</text>
</comment>
<dbReference type="InterPro" id="IPR052027">
    <property type="entry name" value="PspC"/>
</dbReference>
<name>A0ABT9VLW1_9BACI</name>
<dbReference type="PANTHER" id="PTHR33885:SF4">
    <property type="entry name" value="LMO2487 PROTEIN"/>
    <property type="match status" value="1"/>
</dbReference>
<dbReference type="InterPro" id="IPR053959">
    <property type="entry name" value="YvlB/LiaX_N"/>
</dbReference>